<keyword evidence="3" id="KW-1185">Reference proteome</keyword>
<dbReference type="InterPro" id="IPR041657">
    <property type="entry name" value="HTH_17"/>
</dbReference>
<sequence>MPSNEGLTTKEVANRLGITPVSVRQLTGSGQLTVTGKVGRSILIDPASVERLASSGTRRGRAWAPKTAWAALALLSDIRPTWLSSPELSRLKNRLRKMDAGEVAILARNKDKTRRYRITVDGVPLVIEHLIPTGQTSMSDENVAASFGMSGGSGIAEGYVMAGDAQQLADAFGMVEDPHGNVILHEVEFAEPFERGKAPVAAVAVDLINSLAVRERSAGERVLNELLHG</sequence>
<dbReference type="AlphaFoldDB" id="B8HID3"/>
<evidence type="ECO:0000313" key="3">
    <source>
        <dbReference type="Proteomes" id="UP000002505"/>
    </source>
</evidence>
<dbReference type="Proteomes" id="UP000002505">
    <property type="component" value="Plasmid pACHL01"/>
</dbReference>
<proteinExistence type="predicted"/>
<evidence type="ECO:0000313" key="2">
    <source>
        <dbReference type="EMBL" id="ACL42180.1"/>
    </source>
</evidence>
<dbReference type="HOGENOM" id="CLU_097893_0_0_11"/>
<organism evidence="2 3">
    <name type="scientific">Pseudarthrobacter chlorophenolicus (strain ATCC 700700 / DSM 12829 / CIP 107037 / JCM 12360 / KCTC 9906 / NCIMB 13794 / A6)</name>
    <name type="common">Arthrobacter chlorophenolicus</name>
    <dbReference type="NCBI Taxonomy" id="452863"/>
    <lineage>
        <taxon>Bacteria</taxon>
        <taxon>Bacillati</taxon>
        <taxon>Actinomycetota</taxon>
        <taxon>Actinomycetes</taxon>
        <taxon>Micrococcales</taxon>
        <taxon>Micrococcaceae</taxon>
        <taxon>Pseudarthrobacter</taxon>
    </lineage>
</organism>
<dbReference type="OrthoDB" id="5074901at2"/>
<protein>
    <recommendedName>
        <fullName evidence="1">Helix-turn-helix domain-containing protein</fullName>
    </recommendedName>
</protein>
<dbReference type="RefSeq" id="WP_012623197.1">
    <property type="nucleotide sequence ID" value="NC_011879.1"/>
</dbReference>
<dbReference type="KEGG" id="ach:Achl_4229"/>
<geneLocation type="plasmid" evidence="2 3">
    <name>pACHL01</name>
</geneLocation>
<name>B8HID3_PSECP</name>
<feature type="domain" description="Helix-turn-helix" evidence="1">
    <location>
        <begin position="7"/>
        <end position="54"/>
    </location>
</feature>
<reference evidence="2" key="1">
    <citation type="submission" date="2009-01" db="EMBL/GenBank/DDBJ databases">
        <title>Complete sequence of plasmid1 of Arthrobacter chlorophenolicus A6.</title>
        <authorList>
            <consortium name="US DOE Joint Genome Institute"/>
            <person name="Lucas S."/>
            <person name="Copeland A."/>
            <person name="Lapidus A."/>
            <person name="Glavina del Rio T."/>
            <person name="Tice H."/>
            <person name="Bruce D."/>
            <person name="Goodwin L."/>
            <person name="Pitluck S."/>
            <person name="Goltsman E."/>
            <person name="Clum A."/>
            <person name="Larimer F."/>
            <person name="Land M."/>
            <person name="Hauser L."/>
            <person name="Kyrpides N."/>
            <person name="Mikhailova N."/>
            <person name="Jansson J."/>
            <person name="Richardson P."/>
        </authorList>
    </citation>
    <scope>NUCLEOTIDE SEQUENCE [LARGE SCALE GENOMIC DNA]</scope>
    <source>
        <strain evidence="2">A6</strain>
        <plasmid evidence="2">pACHL01</plasmid>
    </source>
</reference>
<evidence type="ECO:0000259" key="1">
    <source>
        <dbReference type="Pfam" id="PF12728"/>
    </source>
</evidence>
<gene>
    <name evidence="2" type="ordered locus">Achl_4229</name>
</gene>
<accession>B8HID3</accession>
<keyword evidence="2" id="KW-0614">Plasmid</keyword>
<dbReference type="Pfam" id="PF12728">
    <property type="entry name" value="HTH_17"/>
    <property type="match status" value="1"/>
</dbReference>
<dbReference type="EMBL" id="CP001342">
    <property type="protein sequence ID" value="ACL42180.1"/>
    <property type="molecule type" value="Genomic_DNA"/>
</dbReference>